<dbReference type="OrthoDB" id="29460at2759"/>
<protein>
    <submittedName>
        <fullName evidence="2">Uncharacterized protein</fullName>
    </submittedName>
</protein>
<name>A0A433AVN5_9FUNG</name>
<dbReference type="AlphaFoldDB" id="A0A433AVN5"/>
<gene>
    <name evidence="2" type="ORF">BC936DRAFT_140284</name>
</gene>
<sequence length="134" mass="15353">MRSTIFLPFVGALVTLANAEYCDKGYKLDSKFELDLSPLKKDFVITRWKDNNTVPTITEIEYCLNPCAPIGRPTETPEDEWCKAGTVCPCSHVSMERCQHYSSWGDCYQAKLAILFSYPPQVCVPEEHQLQKRR</sequence>
<proteinExistence type="predicted"/>
<evidence type="ECO:0000256" key="1">
    <source>
        <dbReference type="SAM" id="SignalP"/>
    </source>
</evidence>
<evidence type="ECO:0000313" key="2">
    <source>
        <dbReference type="EMBL" id="RUP06752.1"/>
    </source>
</evidence>
<feature type="signal peptide" evidence="1">
    <location>
        <begin position="1"/>
        <end position="19"/>
    </location>
</feature>
<reference evidence="2 3" key="1">
    <citation type="journal article" date="2018" name="New Phytol.">
        <title>Phylogenomics of Endogonaceae and evolution of mycorrhizas within Mucoromycota.</title>
        <authorList>
            <person name="Chang Y."/>
            <person name="Desiro A."/>
            <person name="Na H."/>
            <person name="Sandor L."/>
            <person name="Lipzen A."/>
            <person name="Clum A."/>
            <person name="Barry K."/>
            <person name="Grigoriev I.V."/>
            <person name="Martin F.M."/>
            <person name="Stajich J.E."/>
            <person name="Smith M.E."/>
            <person name="Bonito G."/>
            <person name="Spatafora J.W."/>
        </authorList>
    </citation>
    <scope>NUCLEOTIDE SEQUENCE [LARGE SCALE GENOMIC DNA]</scope>
    <source>
        <strain evidence="2 3">GMNB39</strain>
    </source>
</reference>
<organism evidence="2 3">
    <name type="scientific">Jimgerdemannia flammicorona</name>
    <dbReference type="NCBI Taxonomy" id="994334"/>
    <lineage>
        <taxon>Eukaryota</taxon>
        <taxon>Fungi</taxon>
        <taxon>Fungi incertae sedis</taxon>
        <taxon>Mucoromycota</taxon>
        <taxon>Mucoromycotina</taxon>
        <taxon>Endogonomycetes</taxon>
        <taxon>Endogonales</taxon>
        <taxon>Endogonaceae</taxon>
        <taxon>Jimgerdemannia</taxon>
    </lineage>
</organism>
<comment type="caution">
    <text evidence="2">The sequence shown here is derived from an EMBL/GenBank/DDBJ whole genome shotgun (WGS) entry which is preliminary data.</text>
</comment>
<accession>A0A433AVN5</accession>
<feature type="chain" id="PRO_5019465329" evidence="1">
    <location>
        <begin position="20"/>
        <end position="134"/>
    </location>
</feature>
<dbReference type="EMBL" id="RBNI01016749">
    <property type="protein sequence ID" value="RUP06752.1"/>
    <property type="molecule type" value="Genomic_DNA"/>
</dbReference>
<keyword evidence="3" id="KW-1185">Reference proteome</keyword>
<keyword evidence="1" id="KW-0732">Signal</keyword>
<dbReference type="Proteomes" id="UP000268093">
    <property type="component" value="Unassembled WGS sequence"/>
</dbReference>
<evidence type="ECO:0000313" key="3">
    <source>
        <dbReference type="Proteomes" id="UP000268093"/>
    </source>
</evidence>